<evidence type="ECO:0008006" key="5">
    <source>
        <dbReference type="Google" id="ProtNLM"/>
    </source>
</evidence>
<dbReference type="AlphaFoldDB" id="A0AAW9S621"/>
<evidence type="ECO:0000313" key="4">
    <source>
        <dbReference type="Proteomes" id="UP001428774"/>
    </source>
</evidence>
<dbReference type="Proteomes" id="UP001428774">
    <property type="component" value="Unassembled WGS sequence"/>
</dbReference>
<evidence type="ECO:0000313" key="3">
    <source>
        <dbReference type="EMBL" id="MEN9060279.1"/>
    </source>
</evidence>
<comment type="caution">
    <text evidence="3">The sequence shown here is derived from an EMBL/GenBank/DDBJ whole genome shotgun (WGS) entry which is preliminary data.</text>
</comment>
<accession>A0AAW9S621</accession>
<evidence type="ECO:0000256" key="1">
    <source>
        <dbReference type="SAM" id="MobiDB-lite"/>
    </source>
</evidence>
<protein>
    <recommendedName>
        <fullName evidence="5">DUF2946 domain-containing protein</fullName>
    </recommendedName>
</protein>
<keyword evidence="4" id="KW-1185">Reference proteome</keyword>
<feature type="chain" id="PRO_5043387469" description="DUF2946 domain-containing protein" evidence="2">
    <location>
        <begin position="25"/>
        <end position="118"/>
    </location>
</feature>
<proteinExistence type="predicted"/>
<feature type="signal peptide" evidence="2">
    <location>
        <begin position="1"/>
        <end position="24"/>
    </location>
</feature>
<feature type="region of interest" description="Disordered" evidence="1">
    <location>
        <begin position="98"/>
        <end position="118"/>
    </location>
</feature>
<dbReference type="RefSeq" id="WP_347165480.1">
    <property type="nucleotide sequence ID" value="NZ_JBDNCH010000002.1"/>
</dbReference>
<sequence length="118" mass="12681">MTSWVSTACALLLGLILASTSVMSVSLMAPDRDSDQRDAYALIYGEASLALCADHGGHADHDHSCPFCHATPRAPEPASPGLSLAFVPHDLWRQGEALHRESQGRNINHSTRAPPRIV</sequence>
<gene>
    <name evidence="3" type="ORF">ABFB10_03755</name>
</gene>
<name>A0AAW9S621_9RHOB</name>
<organism evidence="3 4">
    <name type="scientific">Ponticoccus litoralis</name>
    <dbReference type="NCBI Taxonomy" id="422297"/>
    <lineage>
        <taxon>Bacteria</taxon>
        <taxon>Pseudomonadati</taxon>
        <taxon>Pseudomonadota</taxon>
        <taxon>Alphaproteobacteria</taxon>
        <taxon>Rhodobacterales</taxon>
        <taxon>Roseobacteraceae</taxon>
        <taxon>Ponticoccus</taxon>
    </lineage>
</organism>
<keyword evidence="2" id="KW-0732">Signal</keyword>
<reference evidence="3 4" key="1">
    <citation type="submission" date="2024-05" db="EMBL/GenBank/DDBJ databases">
        <title>Genome sequence of Ponticoccus litoralis KCCM 90028.</title>
        <authorList>
            <person name="Kim J.M."/>
            <person name="Lee J.K."/>
            <person name="Choi B.J."/>
            <person name="Bayburt H."/>
            <person name="Baek J.H."/>
            <person name="Jeon C.O."/>
        </authorList>
    </citation>
    <scope>NUCLEOTIDE SEQUENCE [LARGE SCALE GENOMIC DNA]</scope>
    <source>
        <strain evidence="3 4">KCCM 90028</strain>
    </source>
</reference>
<dbReference type="EMBL" id="JBDNCH010000002">
    <property type="protein sequence ID" value="MEN9060279.1"/>
    <property type="molecule type" value="Genomic_DNA"/>
</dbReference>
<evidence type="ECO:0000256" key="2">
    <source>
        <dbReference type="SAM" id="SignalP"/>
    </source>
</evidence>